<organism evidence="14 15">
    <name type="scientific">Candidatus Curtissbacteria bacterium RBG_16_39_7</name>
    <dbReference type="NCBI Taxonomy" id="1797707"/>
    <lineage>
        <taxon>Bacteria</taxon>
        <taxon>Candidatus Curtissiibacteriota</taxon>
    </lineage>
</organism>
<evidence type="ECO:0000256" key="7">
    <source>
        <dbReference type="ARBA" id="ARBA00022840"/>
    </source>
</evidence>
<comment type="cofactor">
    <cofactor evidence="1 10">
        <name>Mg(2+)</name>
        <dbReference type="ChEBI" id="CHEBI:18420"/>
    </cofactor>
</comment>
<dbReference type="PANTHER" id="PTHR11088:SF60">
    <property type="entry name" value="TRNA DIMETHYLALLYLTRANSFERASE"/>
    <property type="match status" value="1"/>
</dbReference>
<evidence type="ECO:0000256" key="5">
    <source>
        <dbReference type="ARBA" id="ARBA00022694"/>
    </source>
</evidence>
<dbReference type="GO" id="GO:0005524">
    <property type="term" value="F:ATP binding"/>
    <property type="evidence" value="ECO:0007669"/>
    <property type="project" value="UniProtKB-UniRule"/>
</dbReference>
<name>A0A1F5G4D5_9BACT</name>
<dbReference type="InterPro" id="IPR027417">
    <property type="entry name" value="P-loop_NTPase"/>
</dbReference>
<evidence type="ECO:0000256" key="10">
    <source>
        <dbReference type="HAMAP-Rule" id="MF_00185"/>
    </source>
</evidence>
<protein>
    <recommendedName>
        <fullName evidence="10">tRNA dimethylallyltransferase</fullName>
        <ecNumber evidence="10">2.5.1.75</ecNumber>
    </recommendedName>
    <alternativeName>
        <fullName evidence="10">Dimethylallyl diphosphate:tRNA dimethylallyltransferase</fullName>
        <shortName evidence="10">DMAPP:tRNA dimethylallyltransferase</shortName>
        <shortName evidence="10">DMATase</shortName>
    </alternativeName>
    <alternativeName>
        <fullName evidence="10">Isopentenyl-diphosphate:tRNA isopentenyltransferase</fullName>
        <shortName evidence="10">IPP transferase</shortName>
        <shortName evidence="10">IPPT</shortName>
        <shortName evidence="10">IPTase</shortName>
    </alternativeName>
</protein>
<dbReference type="InterPro" id="IPR039657">
    <property type="entry name" value="Dimethylallyltransferase"/>
</dbReference>
<evidence type="ECO:0000256" key="2">
    <source>
        <dbReference type="ARBA" id="ARBA00003213"/>
    </source>
</evidence>
<dbReference type="EMBL" id="MFAV01000011">
    <property type="protein sequence ID" value="OGD86674.1"/>
    <property type="molecule type" value="Genomic_DNA"/>
</dbReference>
<evidence type="ECO:0000256" key="11">
    <source>
        <dbReference type="RuleBase" id="RU003783"/>
    </source>
</evidence>
<evidence type="ECO:0000256" key="3">
    <source>
        <dbReference type="ARBA" id="ARBA00005842"/>
    </source>
</evidence>
<dbReference type="EC" id="2.5.1.75" evidence="10"/>
<dbReference type="SUPFAM" id="SSF52540">
    <property type="entry name" value="P-loop containing nucleoside triphosphate hydrolases"/>
    <property type="match status" value="2"/>
</dbReference>
<feature type="site" description="Interaction with substrate tRNA" evidence="10">
    <location>
        <position position="133"/>
    </location>
</feature>
<dbReference type="PANTHER" id="PTHR11088">
    <property type="entry name" value="TRNA DIMETHYLALLYLTRANSFERASE"/>
    <property type="match status" value="1"/>
</dbReference>
<evidence type="ECO:0000256" key="12">
    <source>
        <dbReference type="RuleBase" id="RU003784"/>
    </source>
</evidence>
<evidence type="ECO:0000256" key="9">
    <source>
        <dbReference type="ARBA" id="ARBA00049563"/>
    </source>
</evidence>
<feature type="region of interest" description="Interaction with substrate tRNA" evidence="10">
    <location>
        <begin position="34"/>
        <end position="37"/>
    </location>
</feature>
<dbReference type="AlphaFoldDB" id="A0A1F5G4D5"/>
<dbReference type="Gene3D" id="3.40.50.300">
    <property type="entry name" value="P-loop containing nucleotide triphosphate hydrolases"/>
    <property type="match status" value="1"/>
</dbReference>
<comment type="caution">
    <text evidence="10">Lacks conserved residue(s) required for the propagation of feature annotation.</text>
</comment>
<dbReference type="GO" id="GO:0006400">
    <property type="term" value="P:tRNA modification"/>
    <property type="evidence" value="ECO:0007669"/>
    <property type="project" value="TreeGrafter"/>
</dbReference>
<dbReference type="Pfam" id="PF01715">
    <property type="entry name" value="IPPT"/>
    <property type="match status" value="1"/>
</dbReference>
<comment type="subunit">
    <text evidence="10">Monomer.</text>
</comment>
<feature type="binding site" evidence="10">
    <location>
        <begin position="11"/>
        <end position="16"/>
    </location>
    <ligand>
        <name>substrate</name>
    </ligand>
</feature>
<accession>A0A1F5G4D5</accession>
<evidence type="ECO:0000256" key="8">
    <source>
        <dbReference type="ARBA" id="ARBA00022842"/>
    </source>
</evidence>
<evidence type="ECO:0000256" key="13">
    <source>
        <dbReference type="RuleBase" id="RU003785"/>
    </source>
</evidence>
<keyword evidence="6 10" id="KW-0547">Nucleotide-binding</keyword>
<evidence type="ECO:0000256" key="1">
    <source>
        <dbReference type="ARBA" id="ARBA00001946"/>
    </source>
</evidence>
<dbReference type="NCBIfam" id="TIGR00174">
    <property type="entry name" value="miaA"/>
    <property type="match status" value="1"/>
</dbReference>
<keyword evidence="5 10" id="KW-0819">tRNA processing</keyword>
<comment type="function">
    <text evidence="2 10 12">Catalyzes the transfer of a dimethylallyl group onto the adenine at position 37 in tRNAs that read codons beginning with uridine, leading to the formation of N6-(dimethylallyl)adenosine (i(6)A).</text>
</comment>
<dbReference type="GO" id="GO:0052381">
    <property type="term" value="F:tRNA dimethylallyltransferase activity"/>
    <property type="evidence" value="ECO:0007669"/>
    <property type="project" value="UniProtKB-UniRule"/>
</dbReference>
<comment type="catalytic activity">
    <reaction evidence="9 10 11">
        <text>adenosine(37) in tRNA + dimethylallyl diphosphate = N(6)-dimethylallyladenosine(37) in tRNA + diphosphate</text>
        <dbReference type="Rhea" id="RHEA:26482"/>
        <dbReference type="Rhea" id="RHEA-COMP:10162"/>
        <dbReference type="Rhea" id="RHEA-COMP:10375"/>
        <dbReference type="ChEBI" id="CHEBI:33019"/>
        <dbReference type="ChEBI" id="CHEBI:57623"/>
        <dbReference type="ChEBI" id="CHEBI:74411"/>
        <dbReference type="ChEBI" id="CHEBI:74415"/>
        <dbReference type="EC" id="2.5.1.75"/>
    </reaction>
</comment>
<gene>
    <name evidence="10" type="primary">miaA</name>
    <name evidence="14" type="ORF">A2Z23_03020</name>
</gene>
<reference evidence="14 15" key="1">
    <citation type="journal article" date="2016" name="Nat. Commun.">
        <title>Thousands of microbial genomes shed light on interconnected biogeochemical processes in an aquifer system.</title>
        <authorList>
            <person name="Anantharaman K."/>
            <person name="Brown C.T."/>
            <person name="Hug L.A."/>
            <person name="Sharon I."/>
            <person name="Castelle C.J."/>
            <person name="Probst A.J."/>
            <person name="Thomas B.C."/>
            <person name="Singh A."/>
            <person name="Wilkins M.J."/>
            <person name="Karaoz U."/>
            <person name="Brodie E.L."/>
            <person name="Williams K.H."/>
            <person name="Hubbard S.S."/>
            <person name="Banfield J.F."/>
        </authorList>
    </citation>
    <scope>NUCLEOTIDE SEQUENCE [LARGE SCALE GENOMIC DNA]</scope>
</reference>
<comment type="caution">
    <text evidence="14">The sequence shown here is derived from an EMBL/GenBank/DDBJ whole genome shotgun (WGS) entry which is preliminary data.</text>
</comment>
<dbReference type="Proteomes" id="UP000176628">
    <property type="component" value="Unassembled WGS sequence"/>
</dbReference>
<sequence length="315" mass="36605">MKKLIVVCGPTTTGKTDLALQLAKKFGGELISADSRQVYVGMDIGTGKFSFGDEFRKFHGCWLLNDVWIYGYDLVRPDEQFTVAGFVDFFGKTSTKIWQKGKLPILVGGTGFYIKSVLDGIDALGIRPDWQLRGELEGLTPEQLQEKLRSLDLKKWEMMNKSDRKNSRRLIRAIEIASSKRAKAKNEKTISHKRLMINALIIGLRAPRNFLYKKTDLWVQERLEKGLIKEVEGLIKKGYKDRMPMQGIIYKSVVSFIDGKSNIKELEEKLKSQMHDYSRRQTTWFKKDKKIIWFDITKKNWKQEVEEKVRTWLNK</sequence>
<evidence type="ECO:0000256" key="4">
    <source>
        <dbReference type="ARBA" id="ARBA00022679"/>
    </source>
</evidence>
<dbReference type="InterPro" id="IPR018022">
    <property type="entry name" value="IPT"/>
</dbReference>
<comment type="similarity">
    <text evidence="3 10 13">Belongs to the IPP transferase family.</text>
</comment>
<dbReference type="HAMAP" id="MF_00185">
    <property type="entry name" value="IPP_trans"/>
    <property type="match status" value="1"/>
</dbReference>
<evidence type="ECO:0000313" key="15">
    <source>
        <dbReference type="Proteomes" id="UP000176628"/>
    </source>
</evidence>
<keyword evidence="8 10" id="KW-0460">Magnesium</keyword>
<proteinExistence type="inferred from homology"/>
<keyword evidence="4 10" id="KW-0808">Transferase</keyword>
<feature type="binding site" evidence="10">
    <location>
        <begin position="9"/>
        <end position="16"/>
    </location>
    <ligand>
        <name>ATP</name>
        <dbReference type="ChEBI" id="CHEBI:30616"/>
    </ligand>
</feature>
<evidence type="ECO:0000256" key="6">
    <source>
        <dbReference type="ARBA" id="ARBA00022741"/>
    </source>
</evidence>
<feature type="site" description="Interaction with substrate tRNA" evidence="10">
    <location>
        <position position="110"/>
    </location>
</feature>
<evidence type="ECO:0000313" key="14">
    <source>
        <dbReference type="EMBL" id="OGD86674.1"/>
    </source>
</evidence>
<dbReference type="Gene3D" id="1.10.20.140">
    <property type="match status" value="1"/>
</dbReference>
<keyword evidence="7 10" id="KW-0067">ATP-binding</keyword>